<evidence type="ECO:0000313" key="1">
    <source>
        <dbReference type="EMBL" id="SVD13559.1"/>
    </source>
</evidence>
<proteinExistence type="predicted"/>
<reference evidence="1" key="1">
    <citation type="submission" date="2018-05" db="EMBL/GenBank/DDBJ databases">
        <authorList>
            <person name="Lanie J.A."/>
            <person name="Ng W.-L."/>
            <person name="Kazmierczak K.M."/>
            <person name="Andrzejewski T.M."/>
            <person name="Davidsen T.M."/>
            <person name="Wayne K.J."/>
            <person name="Tettelin H."/>
            <person name="Glass J.I."/>
            <person name="Rusch D."/>
            <person name="Podicherti R."/>
            <person name="Tsui H.-C.T."/>
            <person name="Winkler M.E."/>
        </authorList>
    </citation>
    <scope>NUCLEOTIDE SEQUENCE</scope>
</reference>
<gene>
    <name evidence="1" type="ORF">METZ01_LOCUS366413</name>
</gene>
<sequence>MAGNSNFDEILSTTLKNYVPKLTDNIFSARPLFYALTNGQTIRRISGGAKIVVPIIYGTNSTAGSYDGTDTIDTTAQTGISAAEYDWGQYAATVTISGIEEAKNNGEAQIIDLLEGKIFQTQETVIENMNTMFWADGTGNSSKDWNGLANIVGGTGVTLGGIDPTASGNSWWKATEVDQ</sequence>
<feature type="non-terminal residue" evidence="1">
    <location>
        <position position="179"/>
    </location>
</feature>
<name>A0A382SUH5_9ZZZZ</name>
<dbReference type="EMBL" id="UINC01131699">
    <property type="protein sequence ID" value="SVD13559.1"/>
    <property type="molecule type" value="Genomic_DNA"/>
</dbReference>
<organism evidence="1">
    <name type="scientific">marine metagenome</name>
    <dbReference type="NCBI Taxonomy" id="408172"/>
    <lineage>
        <taxon>unclassified sequences</taxon>
        <taxon>metagenomes</taxon>
        <taxon>ecological metagenomes</taxon>
    </lineage>
</organism>
<dbReference type="NCBIfam" id="NF033394">
    <property type="entry name" value="capsid_maj_Podo"/>
    <property type="match status" value="1"/>
</dbReference>
<accession>A0A382SUH5</accession>
<protein>
    <submittedName>
        <fullName evidence="1">Uncharacterized protein</fullName>
    </submittedName>
</protein>
<dbReference type="AlphaFoldDB" id="A0A382SUH5"/>
<dbReference type="InterPro" id="IPR049718">
    <property type="entry name" value="AKO59007-like"/>
</dbReference>